<dbReference type="SMART" id="SM00487">
    <property type="entry name" value="DEXDc"/>
    <property type="match status" value="1"/>
</dbReference>
<dbReference type="InterPro" id="IPR000719">
    <property type="entry name" value="Prot_kinase_dom"/>
</dbReference>
<evidence type="ECO:0000313" key="2">
    <source>
        <dbReference type="EMBL" id="QKF74506.1"/>
    </source>
</evidence>
<dbReference type="InterPro" id="IPR047187">
    <property type="entry name" value="SF1_C_Upf1"/>
</dbReference>
<dbReference type="RefSeq" id="WP_026806334.1">
    <property type="nucleotide sequence ID" value="NZ_CP053838.1"/>
</dbReference>
<dbReference type="InterPro" id="IPR045055">
    <property type="entry name" value="DNA2/NAM7-like"/>
</dbReference>
<dbReference type="Pfam" id="PF00069">
    <property type="entry name" value="Pkinase"/>
    <property type="match status" value="1"/>
</dbReference>
<dbReference type="CDD" id="cd18808">
    <property type="entry name" value="SF1_C_Upf1"/>
    <property type="match status" value="1"/>
</dbReference>
<dbReference type="SUPFAM" id="SSF52540">
    <property type="entry name" value="P-loop containing nucleoside triphosphate hydrolases"/>
    <property type="match status" value="1"/>
</dbReference>
<dbReference type="AlphaFoldDB" id="A0A6M8N6B5"/>
<evidence type="ECO:0000259" key="1">
    <source>
        <dbReference type="PROSITE" id="PS50011"/>
    </source>
</evidence>
<dbReference type="SMART" id="SM00220">
    <property type="entry name" value="S_TKc"/>
    <property type="match status" value="1"/>
</dbReference>
<dbReference type="OrthoDB" id="9757917at2"/>
<reference evidence="2" key="1">
    <citation type="submission" date="2020-05" db="EMBL/GenBank/DDBJ databases">
        <title>Complete genome sequencing of Campylobacter and Arcobacter type strains.</title>
        <authorList>
            <person name="Miller W.G."/>
            <person name="Yee E."/>
        </authorList>
    </citation>
    <scope>NUCLEOTIDE SEQUENCE [LARGE SCALE GENOMIC DNA]</scope>
    <source>
        <strain evidence="2">CCUG 66484</strain>
        <plasmid evidence="2">pAFAEC</plasmid>
    </source>
</reference>
<dbReference type="InterPro" id="IPR041679">
    <property type="entry name" value="DNA2/NAM7-like_C"/>
</dbReference>
<dbReference type="PANTHER" id="PTHR10887:SF495">
    <property type="entry name" value="HELICASE SENATAXIN ISOFORM X1-RELATED"/>
    <property type="match status" value="1"/>
</dbReference>
<accession>A0A6M8N6B5</accession>
<dbReference type="GO" id="GO:0004672">
    <property type="term" value="F:protein kinase activity"/>
    <property type="evidence" value="ECO:0007669"/>
    <property type="project" value="InterPro"/>
</dbReference>
<dbReference type="InterPro" id="IPR008271">
    <property type="entry name" value="Ser/Thr_kinase_AS"/>
</dbReference>
<dbReference type="Pfam" id="PF13086">
    <property type="entry name" value="AAA_11"/>
    <property type="match status" value="1"/>
</dbReference>
<dbReference type="Pfam" id="PF13087">
    <property type="entry name" value="AAA_12"/>
    <property type="match status" value="1"/>
</dbReference>
<dbReference type="GO" id="GO:0004386">
    <property type="term" value="F:helicase activity"/>
    <property type="evidence" value="ECO:0007669"/>
    <property type="project" value="InterPro"/>
</dbReference>
<keyword evidence="2" id="KW-0614">Plasmid</keyword>
<dbReference type="InterPro" id="IPR011009">
    <property type="entry name" value="Kinase-like_dom_sf"/>
</dbReference>
<protein>
    <recommendedName>
        <fullName evidence="1">Protein kinase domain-containing protein</fullName>
    </recommendedName>
</protein>
<name>A0A6M8N6B5_9BACT</name>
<dbReference type="SUPFAM" id="SSF56112">
    <property type="entry name" value="Protein kinase-like (PK-like)"/>
    <property type="match status" value="1"/>
</dbReference>
<gene>
    <name evidence="2" type="ORF">AFAEC_a0061</name>
</gene>
<geneLocation type="plasmid" evidence="2">
    <name>pAFAEC</name>
</geneLocation>
<feature type="domain" description="Protein kinase" evidence="1">
    <location>
        <begin position="1"/>
        <end position="255"/>
    </location>
</feature>
<organism evidence="2">
    <name type="scientific">Aliarcobacter faecis</name>
    <dbReference type="NCBI Taxonomy" id="1564138"/>
    <lineage>
        <taxon>Bacteria</taxon>
        <taxon>Pseudomonadati</taxon>
        <taxon>Campylobacterota</taxon>
        <taxon>Epsilonproteobacteria</taxon>
        <taxon>Campylobacterales</taxon>
        <taxon>Arcobacteraceae</taxon>
        <taxon>Aliarcobacter</taxon>
    </lineage>
</organism>
<proteinExistence type="predicted"/>
<dbReference type="InterPro" id="IPR027417">
    <property type="entry name" value="P-loop_NTPase"/>
</dbReference>
<dbReference type="Gene3D" id="1.10.510.10">
    <property type="entry name" value="Transferase(Phosphotransferase) domain 1"/>
    <property type="match status" value="1"/>
</dbReference>
<dbReference type="InterPro" id="IPR014001">
    <property type="entry name" value="Helicase_ATP-bd"/>
</dbReference>
<dbReference type="PANTHER" id="PTHR10887">
    <property type="entry name" value="DNA2/NAM7 HELICASE FAMILY"/>
    <property type="match status" value="1"/>
</dbReference>
<dbReference type="PROSITE" id="PS50011">
    <property type="entry name" value="PROTEIN_KINASE_DOM"/>
    <property type="match status" value="1"/>
</dbReference>
<dbReference type="InterPro" id="IPR041677">
    <property type="entry name" value="DNA2/NAM7_AAA_11"/>
</dbReference>
<dbReference type="GO" id="GO:0005524">
    <property type="term" value="F:ATP binding"/>
    <property type="evidence" value="ECO:0007669"/>
    <property type="project" value="InterPro"/>
</dbReference>
<sequence>MLKSYELIKKIKDNVLLVKNFKDEQLIVKVYPKNNNEYSTIYLHEIKALEKLFHPNVVKIERSEEDEDYYYLLFKFIQGETIYSAFRNLNNDKEKYRFLKTINKILDALNYIHLNNYTHNDIKPNNIIVNYNKEPFILDFGTATISNTITKSVSELSLWYASPEQKNNLDVDLRSDFYSLGITIIETLVEEQLFHKFIENKISIEKLIDSIAFFADGKNEELINILKQMTYEDRSHRFDNAKEIITRINNILSFFNFENEYELNLSETVKNQLIEDYNKYPWDILEFINEKLNNEIKYIEYGKDKEDRKQVKICTKDLVFYCGIKSNDHFYVVGYSQRVPDSIKQNGHILEDKFILSEGHPLSKYNSTDELINKLIRLDKKETKEKEERKEKKDFLTKTVKQLKIERAILDKKNISLYAFTKDIKKAKKEFTAKVINQSNIKIRKEHLKSTIEEKLVHKLFDDGFIDDPNNQDLLKLLNSLIENFFFENNKNDIAKKLSIIQKKEQEVVKNILISKYEEIKSNMKKLEFNASLLFFMYPEYLIKQKEEDKFFEQNDDVIVEGVNKKNKFTQKCYIQNINIIKKEINLKHDNEISKIPDEIKISFDYARNSGVLNKQEYSINDLKSNNTIIDNLLGKISNPNSLAPKREIPKIDIDTLINKRLDENQKEAVEKALSLEMGEYLVIQGPPGTGKTTVITEIIQQILKRNKLAKILVTSQSNQAVDNVLEKICENENKIVRFGNDKSKFSNTALKYHEESVFYSYLQEIKKRLESDNTNYFLKGEKLDSLHKKWKSTILQGDDELKTLLFKKIRVIFGTLVGISSWQDFRSIEFDYIIVDEAGRATLPELMIPLRKAKKFILVGDHQQLPPIVDNTVLSKMTDYNKKDLETTLFEELYKKIEHNDFKHFLKYNYRSHSSIAKLYSEVFYDGNIETKDDLVREHQLDFEKKVYLYSTSNIEDKFDKQIGTGKINDANKKVIIKILEELQLNATKCDKYKSVGIITPYLVQRDNLRSSIGQLKSKFDKLDIAINSVDAFQGSDRDIIIYDMVRSQSDSKVNIDFIADEKRLNVALSRTKELLFLVGDVKFIYSCNVKEGDNPFKKIIELINQNKDYYEIKEVIYE</sequence>
<dbReference type="KEGG" id="afc:AFAEC_a0061"/>
<dbReference type="EMBL" id="CP053838">
    <property type="protein sequence ID" value="QKF74506.1"/>
    <property type="molecule type" value="Genomic_DNA"/>
</dbReference>
<dbReference type="Gene3D" id="3.40.50.300">
    <property type="entry name" value="P-loop containing nucleotide triphosphate hydrolases"/>
    <property type="match status" value="2"/>
</dbReference>
<dbReference type="PROSITE" id="PS00108">
    <property type="entry name" value="PROTEIN_KINASE_ST"/>
    <property type="match status" value="1"/>
</dbReference>